<dbReference type="SMART" id="SM00421">
    <property type="entry name" value="HTH_LUXR"/>
    <property type="match status" value="1"/>
</dbReference>
<evidence type="ECO:0000313" key="5">
    <source>
        <dbReference type="EMBL" id="MFC6633573.1"/>
    </source>
</evidence>
<dbReference type="CDD" id="cd06170">
    <property type="entry name" value="LuxR_C_like"/>
    <property type="match status" value="1"/>
</dbReference>
<evidence type="ECO:0000259" key="4">
    <source>
        <dbReference type="PROSITE" id="PS50043"/>
    </source>
</evidence>
<dbReference type="Gene3D" id="3.30.450.20">
    <property type="entry name" value="PAS domain"/>
    <property type="match status" value="1"/>
</dbReference>
<dbReference type="PRINTS" id="PR00038">
    <property type="entry name" value="HTHLUXR"/>
</dbReference>
<dbReference type="EMBL" id="JBHSVR010000001">
    <property type="protein sequence ID" value="MFC6633573.1"/>
    <property type="molecule type" value="Genomic_DNA"/>
</dbReference>
<dbReference type="InterPro" id="IPR000792">
    <property type="entry name" value="Tscrpt_reg_LuxR_C"/>
</dbReference>
<protein>
    <submittedName>
        <fullName evidence="5">LuxR C-terminal-related transcriptional regulator</fullName>
    </submittedName>
</protein>
<dbReference type="InterPro" id="IPR016032">
    <property type="entry name" value="Sig_transdc_resp-reg_C-effctor"/>
</dbReference>
<dbReference type="InterPro" id="IPR036388">
    <property type="entry name" value="WH-like_DNA-bd_sf"/>
</dbReference>
<dbReference type="Pfam" id="PF00196">
    <property type="entry name" value="GerE"/>
    <property type="match status" value="1"/>
</dbReference>
<dbReference type="PANTHER" id="PTHR44688">
    <property type="entry name" value="DNA-BINDING TRANSCRIPTIONAL ACTIVATOR DEVR_DOSR"/>
    <property type="match status" value="1"/>
</dbReference>
<evidence type="ECO:0000313" key="6">
    <source>
        <dbReference type="Proteomes" id="UP001596425"/>
    </source>
</evidence>
<dbReference type="PANTHER" id="PTHR44688:SF16">
    <property type="entry name" value="DNA-BINDING TRANSCRIPTIONAL ACTIVATOR DEVR_DOSR"/>
    <property type="match status" value="1"/>
</dbReference>
<comment type="caution">
    <text evidence="5">The sequence shown here is derived from an EMBL/GenBank/DDBJ whole genome shotgun (WGS) entry which is preliminary data.</text>
</comment>
<dbReference type="PROSITE" id="PS00622">
    <property type="entry name" value="HTH_LUXR_1"/>
    <property type="match status" value="1"/>
</dbReference>
<dbReference type="SUPFAM" id="SSF46894">
    <property type="entry name" value="C-terminal effector domain of the bipartite response regulators"/>
    <property type="match status" value="1"/>
</dbReference>
<evidence type="ECO:0000256" key="1">
    <source>
        <dbReference type="ARBA" id="ARBA00023015"/>
    </source>
</evidence>
<gene>
    <name evidence="5" type="ORF">ACFQBM_09790</name>
</gene>
<keyword evidence="1" id="KW-0805">Transcription regulation</keyword>
<reference evidence="6" key="1">
    <citation type="journal article" date="2019" name="Int. J. Syst. Evol. Microbiol.">
        <title>The Global Catalogue of Microorganisms (GCM) 10K type strain sequencing project: providing services to taxonomists for standard genome sequencing and annotation.</title>
        <authorList>
            <consortium name="The Broad Institute Genomics Platform"/>
            <consortium name="The Broad Institute Genome Sequencing Center for Infectious Disease"/>
            <person name="Wu L."/>
            <person name="Ma J."/>
        </authorList>
    </citation>
    <scope>NUCLEOTIDE SEQUENCE [LARGE SCALE GENOMIC DNA]</scope>
    <source>
        <strain evidence="6">CGMCC 1.13718</strain>
    </source>
</reference>
<accession>A0ABW1YLF2</accession>
<evidence type="ECO:0000256" key="3">
    <source>
        <dbReference type="ARBA" id="ARBA00023163"/>
    </source>
</evidence>
<evidence type="ECO:0000256" key="2">
    <source>
        <dbReference type="ARBA" id="ARBA00023125"/>
    </source>
</evidence>
<keyword evidence="6" id="KW-1185">Reference proteome</keyword>
<feature type="domain" description="HTH luxR-type" evidence="4">
    <location>
        <begin position="138"/>
        <end position="203"/>
    </location>
</feature>
<dbReference type="RefSeq" id="WP_193192856.1">
    <property type="nucleotide sequence ID" value="NZ_JACZFR010000035.1"/>
</dbReference>
<name>A0ABW1YLF2_9GAMM</name>
<sequence>MKLDLVSPSIREIHGLDPYTVTFPDILDQVHPDDMDFVSKAEAKAFELLMGQVAPDNRKKYKVSYCFRFKTADGSYQLFNHQAIMLTTNKEGLQSKALNIHTNISHLTDKNNYRLSIIGMLGEPSFLNISVMDENRLPPATKPMFSKREMDVVRLMSQGLTSAEIADQLCIAINTVKNHRKSILQKSDCKNSGQLVAKCITEGLL</sequence>
<keyword evidence="2" id="KW-0238">DNA-binding</keyword>
<organism evidence="5 6">
    <name type="scientific">Microbulbifer taiwanensis</name>
    <dbReference type="NCBI Taxonomy" id="986746"/>
    <lineage>
        <taxon>Bacteria</taxon>
        <taxon>Pseudomonadati</taxon>
        <taxon>Pseudomonadota</taxon>
        <taxon>Gammaproteobacteria</taxon>
        <taxon>Cellvibrionales</taxon>
        <taxon>Microbulbiferaceae</taxon>
        <taxon>Microbulbifer</taxon>
    </lineage>
</organism>
<dbReference type="Gene3D" id="1.10.10.10">
    <property type="entry name" value="Winged helix-like DNA-binding domain superfamily/Winged helix DNA-binding domain"/>
    <property type="match status" value="1"/>
</dbReference>
<dbReference type="PROSITE" id="PS50043">
    <property type="entry name" value="HTH_LUXR_2"/>
    <property type="match status" value="1"/>
</dbReference>
<dbReference type="Proteomes" id="UP001596425">
    <property type="component" value="Unassembled WGS sequence"/>
</dbReference>
<keyword evidence="3" id="KW-0804">Transcription</keyword>
<proteinExistence type="predicted"/>